<dbReference type="Pfam" id="PF11495">
    <property type="entry name" value="Regulator_TrmB"/>
    <property type="match status" value="1"/>
</dbReference>
<evidence type="ECO:0000259" key="3">
    <source>
        <dbReference type="Pfam" id="PF01978"/>
    </source>
</evidence>
<accession>A0A1N7EVE1</accession>
<dbReference type="SUPFAM" id="SSF46785">
    <property type="entry name" value="Winged helix' DNA-binding domain"/>
    <property type="match status" value="1"/>
</dbReference>
<name>A0A1N7EVE1_9EURY</name>
<gene>
    <name evidence="5" type="ORF">SAMN05421858_4521</name>
</gene>
<keyword evidence="2" id="KW-0175">Coiled coil</keyword>
<reference evidence="6" key="1">
    <citation type="submission" date="2017-01" db="EMBL/GenBank/DDBJ databases">
        <authorList>
            <person name="Varghese N."/>
            <person name="Submissions S."/>
        </authorList>
    </citation>
    <scope>NUCLEOTIDE SEQUENCE [LARGE SCALE GENOMIC DNA]</scope>
    <source>
        <strain evidence="6">CGMCC 1.7737</strain>
    </source>
</reference>
<dbReference type="CDD" id="cd00090">
    <property type="entry name" value="HTH_ARSR"/>
    <property type="match status" value="1"/>
</dbReference>
<proteinExistence type="inferred from homology"/>
<dbReference type="Gene3D" id="1.10.10.10">
    <property type="entry name" value="Winged helix-like DNA-binding domain superfamily/Winged helix DNA-binding domain"/>
    <property type="match status" value="1"/>
</dbReference>
<evidence type="ECO:0000256" key="2">
    <source>
        <dbReference type="SAM" id="Coils"/>
    </source>
</evidence>
<protein>
    <submittedName>
        <fullName evidence="5">Transcriptional regulator</fullName>
    </submittedName>
</protein>
<feature type="domain" description="Transcription regulator TrmB C-terminal" evidence="4">
    <location>
        <begin position="117"/>
        <end position="363"/>
    </location>
</feature>
<dbReference type="InterPro" id="IPR036390">
    <property type="entry name" value="WH_DNA-bd_sf"/>
</dbReference>
<dbReference type="AlphaFoldDB" id="A0A1N7EVE1"/>
<feature type="coiled-coil region" evidence="2">
    <location>
        <begin position="86"/>
        <end position="140"/>
    </location>
</feature>
<feature type="domain" description="Transcription regulator TrmB N-terminal" evidence="3">
    <location>
        <begin position="16"/>
        <end position="78"/>
    </location>
</feature>
<dbReference type="Pfam" id="PF01978">
    <property type="entry name" value="TrmB"/>
    <property type="match status" value="1"/>
</dbReference>
<dbReference type="Proteomes" id="UP000186914">
    <property type="component" value="Unassembled WGS sequence"/>
</dbReference>
<evidence type="ECO:0000313" key="6">
    <source>
        <dbReference type="Proteomes" id="UP000186914"/>
    </source>
</evidence>
<dbReference type="PANTHER" id="PTHR34293">
    <property type="entry name" value="HTH-TYPE TRANSCRIPTIONAL REGULATOR TRMBL2"/>
    <property type="match status" value="1"/>
</dbReference>
<evidence type="ECO:0000259" key="4">
    <source>
        <dbReference type="Pfam" id="PF11495"/>
    </source>
</evidence>
<dbReference type="InterPro" id="IPR051797">
    <property type="entry name" value="TrmB-like"/>
</dbReference>
<keyword evidence="6" id="KW-1185">Reference proteome</keyword>
<dbReference type="InterPro" id="IPR036388">
    <property type="entry name" value="WH-like_DNA-bd_sf"/>
</dbReference>
<dbReference type="CDD" id="cd09124">
    <property type="entry name" value="PLDc_like_TrmB_middle"/>
    <property type="match status" value="1"/>
</dbReference>
<dbReference type="SUPFAM" id="SSF159071">
    <property type="entry name" value="TrmB C-terminal domain-like"/>
    <property type="match status" value="1"/>
</dbReference>
<evidence type="ECO:0000313" key="5">
    <source>
        <dbReference type="EMBL" id="SIR91895.1"/>
    </source>
</evidence>
<dbReference type="EMBL" id="FTNO01000007">
    <property type="protein sequence ID" value="SIR91895.1"/>
    <property type="molecule type" value="Genomic_DNA"/>
</dbReference>
<dbReference type="InterPro" id="IPR021586">
    <property type="entry name" value="Tscrpt_reg_TrmB_C"/>
</dbReference>
<dbReference type="PANTHER" id="PTHR34293:SF1">
    <property type="entry name" value="HTH-TYPE TRANSCRIPTIONAL REGULATOR TRMBL2"/>
    <property type="match status" value="1"/>
</dbReference>
<organism evidence="5 6">
    <name type="scientific">Haladaptatus litoreus</name>
    <dbReference type="NCBI Taxonomy" id="553468"/>
    <lineage>
        <taxon>Archaea</taxon>
        <taxon>Methanobacteriati</taxon>
        <taxon>Methanobacteriota</taxon>
        <taxon>Stenosarchaea group</taxon>
        <taxon>Halobacteria</taxon>
        <taxon>Halobacteriales</taxon>
        <taxon>Haladaptataceae</taxon>
        <taxon>Haladaptatus</taxon>
    </lineage>
</organism>
<sequence>MASNTQMDIDELRDGLREAGLSTYQIDAYVTLLSLGSASATSLAEQADVPRSRIYDVLRDLEEDGYVETYKQDALRARASEPTDVLQNLQSRAETLTNTATEIRKRWQQAGVGGHRISVLKRVETVIERAEEAIRNATNQVQLSVTPEQYEALAPALETCYENDVFVSVSLNTSHEQPTDLPTDEELDGVVTEARHRHLPAPFLALVDRKITCFAPHTDPVEQYGAVFEDETLSYVFHWYFEAALWESWPIVHTNHSETLPAEYVNIRRCIRDIAPLLKEGATITATAKGRERGKRNVVALTGEITDVLYANGDLRDATQTPSLSSLAGQATIVIETDEGEYGIGGWGAVLEDMEADRIIIETVSYPDDQEDT</sequence>
<dbReference type="InterPro" id="IPR002831">
    <property type="entry name" value="Tscrpt_reg_TrmB_N"/>
</dbReference>
<comment type="similarity">
    <text evidence="1">Belongs to the transcriptional regulator TrmB family.</text>
</comment>
<dbReference type="InterPro" id="IPR011991">
    <property type="entry name" value="ArsR-like_HTH"/>
</dbReference>
<evidence type="ECO:0000256" key="1">
    <source>
        <dbReference type="ARBA" id="ARBA00007287"/>
    </source>
</evidence>